<comment type="caution">
    <text evidence="1">The sequence shown here is derived from an EMBL/GenBank/DDBJ whole genome shotgun (WGS) entry which is preliminary data.</text>
</comment>
<evidence type="ECO:0000313" key="1">
    <source>
        <dbReference type="EMBL" id="CAG8644614.1"/>
    </source>
</evidence>
<gene>
    <name evidence="1" type="ORF">POCULU_LOCUS9612</name>
</gene>
<dbReference type="AlphaFoldDB" id="A0A9N9DLM7"/>
<accession>A0A9N9DLM7</accession>
<evidence type="ECO:0000313" key="2">
    <source>
        <dbReference type="Proteomes" id="UP000789572"/>
    </source>
</evidence>
<feature type="non-terminal residue" evidence="1">
    <location>
        <position position="128"/>
    </location>
</feature>
<name>A0A9N9DLM7_9GLOM</name>
<organism evidence="1 2">
    <name type="scientific">Paraglomus occultum</name>
    <dbReference type="NCBI Taxonomy" id="144539"/>
    <lineage>
        <taxon>Eukaryota</taxon>
        <taxon>Fungi</taxon>
        <taxon>Fungi incertae sedis</taxon>
        <taxon>Mucoromycota</taxon>
        <taxon>Glomeromycotina</taxon>
        <taxon>Glomeromycetes</taxon>
        <taxon>Paraglomerales</taxon>
        <taxon>Paraglomeraceae</taxon>
        <taxon>Paraglomus</taxon>
    </lineage>
</organism>
<proteinExistence type="predicted"/>
<sequence>VNEEEAASGITVILHIMVQARGEHLFIRRWSRLSYNGVKQRNNYVSHYTRGVGYRALYSTPLYQSILFDLDLGICVILGPTQANRISLQLGADWIRGRKNCCDIVDVADVVGWVVVKKVIDPIISLRM</sequence>
<dbReference type="Proteomes" id="UP000789572">
    <property type="component" value="Unassembled WGS sequence"/>
</dbReference>
<keyword evidence="2" id="KW-1185">Reference proteome</keyword>
<dbReference type="EMBL" id="CAJVPJ010003768">
    <property type="protein sequence ID" value="CAG8644614.1"/>
    <property type="molecule type" value="Genomic_DNA"/>
</dbReference>
<reference evidence="1" key="1">
    <citation type="submission" date="2021-06" db="EMBL/GenBank/DDBJ databases">
        <authorList>
            <person name="Kallberg Y."/>
            <person name="Tangrot J."/>
            <person name="Rosling A."/>
        </authorList>
    </citation>
    <scope>NUCLEOTIDE SEQUENCE</scope>
    <source>
        <strain evidence="1">IA702</strain>
    </source>
</reference>
<protein>
    <submittedName>
        <fullName evidence="1">3667_t:CDS:1</fullName>
    </submittedName>
</protein>